<feature type="region of interest" description="Disordered" evidence="11">
    <location>
        <begin position="1"/>
        <end position="26"/>
    </location>
</feature>
<keyword evidence="4" id="KW-0808">Transferase</keyword>
<dbReference type="EMBL" id="HBFC01017735">
    <property type="protein sequence ID" value="CAD8707893.1"/>
    <property type="molecule type" value="Transcribed_RNA"/>
</dbReference>
<keyword evidence="10" id="KW-0119">Carbohydrate metabolism</keyword>
<comment type="similarity">
    <text evidence="2">Belongs to the PEP-utilizing enzyme family.</text>
</comment>
<feature type="compositionally biased region" description="Low complexity" evidence="11">
    <location>
        <begin position="200"/>
        <end position="209"/>
    </location>
</feature>
<dbReference type="PANTHER" id="PTHR47453:SF1">
    <property type="entry name" value="PHOSPHOGLUCAN, WATER DIKINASE, CHLOROPLASTIC"/>
    <property type="match status" value="1"/>
</dbReference>
<dbReference type="PROSITE" id="PS51166">
    <property type="entry name" value="CBM20"/>
    <property type="match status" value="1"/>
</dbReference>
<dbReference type="InterPro" id="IPR002192">
    <property type="entry name" value="PPDK_AMP/ATP-bd"/>
</dbReference>
<evidence type="ECO:0000256" key="1">
    <source>
        <dbReference type="ARBA" id="ARBA00001946"/>
    </source>
</evidence>
<keyword evidence="7" id="KW-0418">Kinase</keyword>
<dbReference type="GO" id="GO:0005524">
    <property type="term" value="F:ATP binding"/>
    <property type="evidence" value="ECO:0007669"/>
    <property type="project" value="UniProtKB-KW"/>
</dbReference>
<evidence type="ECO:0000259" key="12">
    <source>
        <dbReference type="PROSITE" id="PS51166"/>
    </source>
</evidence>
<keyword evidence="5" id="KW-0479">Metal-binding</keyword>
<protein>
    <recommendedName>
        <fullName evidence="12">CBM20 domain-containing protein</fullName>
    </recommendedName>
</protein>
<dbReference type="AlphaFoldDB" id="A0A7S0SL84"/>
<dbReference type="Gene3D" id="2.60.40.10">
    <property type="entry name" value="Immunoglobulins"/>
    <property type="match status" value="1"/>
</dbReference>
<evidence type="ECO:0000256" key="2">
    <source>
        <dbReference type="ARBA" id="ARBA00007837"/>
    </source>
</evidence>
<name>A0A7S0SL84_9CHLO</name>
<feature type="region of interest" description="Disordered" evidence="11">
    <location>
        <begin position="192"/>
        <end position="224"/>
    </location>
</feature>
<accession>A0A7S0SL84</accession>
<reference evidence="13" key="1">
    <citation type="submission" date="2021-01" db="EMBL/GenBank/DDBJ databases">
        <authorList>
            <person name="Corre E."/>
            <person name="Pelletier E."/>
            <person name="Niang G."/>
            <person name="Scheremetjew M."/>
            <person name="Finn R."/>
            <person name="Kale V."/>
            <person name="Holt S."/>
            <person name="Cochrane G."/>
            <person name="Meng A."/>
            <person name="Brown T."/>
            <person name="Cohen L."/>
        </authorList>
    </citation>
    <scope>NUCLEOTIDE SEQUENCE</scope>
    <source>
        <strain evidence="13">SL-175</strain>
    </source>
</reference>
<dbReference type="SMART" id="SM01065">
    <property type="entry name" value="CBM_2"/>
    <property type="match status" value="1"/>
</dbReference>
<dbReference type="SUPFAM" id="SSF56059">
    <property type="entry name" value="Glutathione synthetase ATP-binding domain-like"/>
    <property type="match status" value="1"/>
</dbReference>
<dbReference type="PANTHER" id="PTHR47453">
    <property type="entry name" value="PHOSPHOGLUCAN, WATER DIKINASE, CHLOROPLASTIC"/>
    <property type="match status" value="1"/>
</dbReference>
<comment type="subunit">
    <text evidence="3">Homodimer.</text>
</comment>
<dbReference type="GO" id="GO:0016301">
    <property type="term" value="F:kinase activity"/>
    <property type="evidence" value="ECO:0007669"/>
    <property type="project" value="UniProtKB-KW"/>
</dbReference>
<dbReference type="InterPro" id="IPR013815">
    <property type="entry name" value="ATP_grasp_subdomain_1"/>
</dbReference>
<dbReference type="SUPFAM" id="SSF49452">
    <property type="entry name" value="Starch-binding domain-like"/>
    <property type="match status" value="1"/>
</dbReference>
<dbReference type="InterPro" id="IPR013784">
    <property type="entry name" value="Carb-bd-like_fold"/>
</dbReference>
<evidence type="ECO:0000256" key="6">
    <source>
        <dbReference type="ARBA" id="ARBA00022741"/>
    </source>
</evidence>
<proteinExistence type="inferred from homology"/>
<feature type="region of interest" description="Disordered" evidence="11">
    <location>
        <begin position="239"/>
        <end position="261"/>
    </location>
</feature>
<evidence type="ECO:0000256" key="5">
    <source>
        <dbReference type="ARBA" id="ARBA00022723"/>
    </source>
</evidence>
<organism evidence="13">
    <name type="scientific">Mantoniella antarctica</name>
    <dbReference type="NCBI Taxonomy" id="81844"/>
    <lineage>
        <taxon>Eukaryota</taxon>
        <taxon>Viridiplantae</taxon>
        <taxon>Chlorophyta</taxon>
        <taxon>Mamiellophyceae</taxon>
        <taxon>Mamiellales</taxon>
        <taxon>Mamiellaceae</taxon>
        <taxon>Mantoniella</taxon>
    </lineage>
</organism>
<feature type="domain" description="CBM20" evidence="12">
    <location>
        <begin position="76"/>
        <end position="181"/>
    </location>
</feature>
<evidence type="ECO:0000256" key="10">
    <source>
        <dbReference type="ARBA" id="ARBA00023277"/>
    </source>
</evidence>
<dbReference type="Pfam" id="PF22973">
    <property type="entry name" value="GWD1_pHisD"/>
    <property type="match status" value="1"/>
</dbReference>
<evidence type="ECO:0000256" key="7">
    <source>
        <dbReference type="ARBA" id="ARBA00022777"/>
    </source>
</evidence>
<sequence>MSVLSPVPTRVAAPSPRVTSASAPATRARWLRGAGMPSRPGHGASGPPARCRPAVVCNSAGEPIGQALAGALPGSAGASGGVVVRLSIHAQLGFGNGMAVVGAGDAFGAWAPERALPLTWTDGDMWTGEVALPAGAGPVEYKLIVSTGDGGFDWEGGENRVVQLDAAGMGGVLVVSGEFGGDVHVASLGADGVAVPQPPQRQQQQQHYDAPPPPPPAASPSSREWQGGQVNFIQHRDQDAENRAMQEAANRSRGGDNLKGASRLIADGDKRSTSWLQKLELINSLVGQGKDISLDNIAACGVYLRWISTGSIACVEDGQHHRPNRMAEVARDIFINLETVAGELYKHGPEVGEAERQVMRQLQPWLPSFSSEFTCSVPLTRIRDIAHRNDIPQDVKLEIKHSIQNKLHRNAGPEDLVSTELMLKRITVDAYPGQFNDDFVNEFTIFHKELKRFFNCAGALERVDALRDSVEEEAKGMIDELQGAMWALDGGEAGHDGMLGREGQAVLRALRAATAVRSHITRALSTGMRNDAPNESVVQRQAWRLAEISLEELAFVVMARAAACSGAGVEGEGDGSAHFSGVLNSAGTEESRAMWACSCEAAAQGLRQMALSMWRPAECNAAASEIEAWCQAGAAAGGPISTTEDALRMRASLQRSQRLIEAHTEALIEGYGESPSGLGDAFGLPSHVGSTFVDSIIRAGVPFQLSRLITPMLRATSNAAGLGAGGYDAIVLGDGVGRLVECDRLEPGAVGDAADGPVIALVWGADGDEEVSAAGRHVRGVILARDLPHLSHLAIRARQEKVPLTATEDKDAHLAAKYLLGQQVILRVTANGVSLAPATETDVATAAGGAADAAAAAAAAAPVQMTPVELSDVMECRPLSEATLAQCGAKATTCGDLTRVAERPNSGFKAPAGVFLPFGAMEACLRGAGKADALVELVAATETAAAGGDPAAIEAACLAVRQLVAGAPFPPELAAQLTAAFPDPNGAARVVVRSSANVEDLAGMSAAGLYESVLGVSASSAAELGDAVREVWASLYSRRAVLARRAAGVPQASAHMAVLVQEMAPSRVSFVLHTATTSGASAAAAGPTSATLEAEVAVGLGETLASGARGSPWRLEVDQATGIVRTTAFASFGSALMIRKHAAHLGVQAEAVDYSQQELSTDVTARMALGRRLAAVGAALEAEYGAPQDIEGGVVGDVIYIVQSRPQPM</sequence>
<dbReference type="GO" id="GO:0046872">
    <property type="term" value="F:metal ion binding"/>
    <property type="evidence" value="ECO:0007669"/>
    <property type="project" value="UniProtKB-KW"/>
</dbReference>
<dbReference type="InterPro" id="IPR054481">
    <property type="entry name" value="GWD1_pHisD"/>
</dbReference>
<keyword evidence="8" id="KW-0067">ATP-binding</keyword>
<dbReference type="CDD" id="cd05467">
    <property type="entry name" value="CBM20"/>
    <property type="match status" value="1"/>
</dbReference>
<gene>
    <name evidence="13" type="ORF">MANT1106_LOCUS10576</name>
</gene>
<evidence type="ECO:0000256" key="9">
    <source>
        <dbReference type="ARBA" id="ARBA00022842"/>
    </source>
</evidence>
<comment type="cofactor">
    <cofactor evidence="1">
        <name>Mg(2+)</name>
        <dbReference type="ChEBI" id="CHEBI:18420"/>
    </cofactor>
</comment>
<dbReference type="Pfam" id="PF00686">
    <property type="entry name" value="CBM_20"/>
    <property type="match status" value="1"/>
</dbReference>
<evidence type="ECO:0000256" key="8">
    <source>
        <dbReference type="ARBA" id="ARBA00022840"/>
    </source>
</evidence>
<evidence type="ECO:0000256" key="3">
    <source>
        <dbReference type="ARBA" id="ARBA00011738"/>
    </source>
</evidence>
<evidence type="ECO:0000313" key="13">
    <source>
        <dbReference type="EMBL" id="CAD8707893.1"/>
    </source>
</evidence>
<keyword evidence="6" id="KW-0547">Nucleotide-binding</keyword>
<dbReference type="InterPro" id="IPR002044">
    <property type="entry name" value="CBM20"/>
</dbReference>
<dbReference type="Gene3D" id="3.30.1490.20">
    <property type="entry name" value="ATP-grasp fold, A domain"/>
    <property type="match status" value="1"/>
</dbReference>
<dbReference type="Pfam" id="PF01326">
    <property type="entry name" value="PPDK_N"/>
    <property type="match status" value="1"/>
</dbReference>
<keyword evidence="9" id="KW-0460">Magnesium</keyword>
<evidence type="ECO:0000256" key="4">
    <source>
        <dbReference type="ARBA" id="ARBA00022679"/>
    </source>
</evidence>
<dbReference type="GO" id="GO:2001070">
    <property type="term" value="F:starch binding"/>
    <property type="evidence" value="ECO:0007669"/>
    <property type="project" value="InterPro"/>
</dbReference>
<dbReference type="Gene3D" id="3.30.470.20">
    <property type="entry name" value="ATP-grasp fold, B domain"/>
    <property type="match status" value="1"/>
</dbReference>
<dbReference type="InterPro" id="IPR013783">
    <property type="entry name" value="Ig-like_fold"/>
</dbReference>
<evidence type="ECO:0000256" key="11">
    <source>
        <dbReference type="SAM" id="MobiDB-lite"/>
    </source>
</evidence>